<dbReference type="Proteomes" id="UP001204814">
    <property type="component" value="Unassembled WGS sequence"/>
</dbReference>
<dbReference type="Proteomes" id="UP000240974">
    <property type="component" value="Unassembled WGS sequence"/>
</dbReference>
<evidence type="ECO:0000313" key="7">
    <source>
        <dbReference type="Proteomes" id="UP000593842"/>
    </source>
</evidence>
<dbReference type="RefSeq" id="WP_107030619.1">
    <property type="nucleotide sequence ID" value="NZ_AP024085.1"/>
</dbReference>
<name>A0A2T3FM04_9FIRM</name>
<dbReference type="InterPro" id="IPR037284">
    <property type="entry name" value="SUF_FeS_clus_asmbl_SufBD_sf"/>
</dbReference>
<dbReference type="Pfam" id="PF01458">
    <property type="entry name" value="SUFBD_core"/>
    <property type="match status" value="1"/>
</dbReference>
<dbReference type="EMBL" id="JAJDKQ010000036">
    <property type="protein sequence ID" value="MCB8562927.1"/>
    <property type="molecule type" value="Genomic_DNA"/>
</dbReference>
<dbReference type="EMBL" id="PYLQ01000028">
    <property type="protein sequence ID" value="PST36295.1"/>
    <property type="molecule type" value="Genomic_DNA"/>
</dbReference>
<dbReference type="InterPro" id="IPR055346">
    <property type="entry name" value="Fe-S_cluster_assembly_SufBD"/>
</dbReference>
<dbReference type="EMBL" id="JANGBO010000027">
    <property type="protein sequence ID" value="MCQ5063097.1"/>
    <property type="molecule type" value="Genomic_DNA"/>
</dbReference>
<evidence type="ECO:0000313" key="5">
    <source>
        <dbReference type="EMBL" id="PST36295.1"/>
    </source>
</evidence>
<dbReference type="EMBL" id="AP024085">
    <property type="protein sequence ID" value="BCL57348.1"/>
    <property type="molecule type" value="Genomic_DNA"/>
</dbReference>
<reference evidence="5 6" key="1">
    <citation type="journal article" date="2019" name="Int. J. Syst. Evol. Microbiol.">
        <title>Faecalibacillus intestinalis gen. nov., sp. nov. and Faecalibacillus faecis sp. nov., isolated from human faeces.</title>
        <authorList>
            <person name="Seo B."/>
            <person name="Jeon K."/>
            <person name="Baek I."/>
            <person name="Lee Y.M."/>
            <person name="Baek K."/>
            <person name="Ko G."/>
        </authorList>
    </citation>
    <scope>NUCLEOTIDE SEQUENCE [LARGE SCALE GENOMIC DNA]</scope>
    <source>
        <strain evidence="5 6">SNUG30099</strain>
    </source>
</reference>
<dbReference type="GO" id="GO:0016226">
    <property type="term" value="P:iron-sulfur cluster assembly"/>
    <property type="evidence" value="ECO:0007669"/>
    <property type="project" value="InterPro"/>
</dbReference>
<evidence type="ECO:0000313" key="4">
    <source>
        <dbReference type="EMBL" id="MCQ5063097.1"/>
    </source>
</evidence>
<dbReference type="SUPFAM" id="SSF101960">
    <property type="entry name" value="Stabilizer of iron transporter SufD"/>
    <property type="match status" value="1"/>
</dbReference>
<dbReference type="KEGG" id="fit:Fi14EGH31_10600"/>
<organism evidence="5 6">
    <name type="scientific">Faecalibacillus intestinalis</name>
    <dbReference type="NCBI Taxonomy" id="1982626"/>
    <lineage>
        <taxon>Bacteria</taxon>
        <taxon>Bacillati</taxon>
        <taxon>Bacillota</taxon>
        <taxon>Erysipelotrichia</taxon>
        <taxon>Erysipelotrichales</taxon>
        <taxon>Coprobacillaceae</taxon>
        <taxon>Faecalibacillus</taxon>
    </lineage>
</organism>
<proteinExistence type="predicted"/>
<reference evidence="2" key="2">
    <citation type="journal article" date="2020" name="Microbiol. Resour. Announc.">
        <title>Complete Genome Sequence of Faecalibacillus intestinalis JCM 34082, Isolated from Feces from a Healthy Japanese Female.</title>
        <authorList>
            <person name="Sakamoto M."/>
            <person name="Ikeyama N."/>
            <person name="Toyoda A."/>
            <person name="Murakami T."/>
            <person name="Mori H."/>
            <person name="Ohkuma M."/>
        </authorList>
    </citation>
    <scope>NUCLEOTIDE SEQUENCE</scope>
    <source>
        <strain evidence="2">14EGH31</strain>
    </source>
</reference>
<gene>
    <name evidence="5" type="ORF">C7U54_13360</name>
    <name evidence="2" type="ORF">Fi14EGH31_10600</name>
    <name evidence="3" type="ORF">LJD74_13120</name>
    <name evidence="4" type="ORF">NE542_14860</name>
</gene>
<dbReference type="GeneID" id="70579491"/>
<accession>A0A2T3FM04</accession>
<dbReference type="Proteomes" id="UP001197827">
    <property type="component" value="Unassembled WGS sequence"/>
</dbReference>
<dbReference type="Proteomes" id="UP000593842">
    <property type="component" value="Chromosome"/>
</dbReference>
<protein>
    <submittedName>
        <fullName evidence="3">SufD family Fe-S cluster assembly protein</fullName>
    </submittedName>
</protein>
<dbReference type="PANTHER" id="PTHR43575">
    <property type="entry name" value="PROTEIN ABCI7, CHLOROPLASTIC"/>
    <property type="match status" value="1"/>
</dbReference>
<dbReference type="PANTHER" id="PTHR43575:SF1">
    <property type="entry name" value="PROTEIN ABCI7, CHLOROPLASTIC"/>
    <property type="match status" value="1"/>
</dbReference>
<dbReference type="AlphaFoldDB" id="A0A2T3FM04"/>
<evidence type="ECO:0000313" key="6">
    <source>
        <dbReference type="Proteomes" id="UP000240974"/>
    </source>
</evidence>
<keyword evidence="6" id="KW-1185">Reference proteome</keyword>
<dbReference type="InterPro" id="IPR000825">
    <property type="entry name" value="SUF_FeS_clus_asmbl_SufBD_core"/>
</dbReference>
<evidence type="ECO:0000313" key="3">
    <source>
        <dbReference type="EMBL" id="MCB8562927.1"/>
    </source>
</evidence>
<reference evidence="4" key="5">
    <citation type="submission" date="2022-06" db="EMBL/GenBank/DDBJ databases">
        <title>Isolation of gut microbiota from human fecal samples.</title>
        <authorList>
            <person name="Pamer E.G."/>
            <person name="Barat B."/>
            <person name="Waligurski E."/>
            <person name="Medina S."/>
            <person name="Paddock L."/>
            <person name="Mostad J."/>
        </authorList>
    </citation>
    <scope>NUCLEOTIDE SEQUENCE</scope>
    <source>
        <strain evidence="4">DFI.6.24</strain>
    </source>
</reference>
<reference evidence="3" key="4">
    <citation type="submission" date="2021-10" db="EMBL/GenBank/DDBJ databases">
        <title>Collection of gut derived symbiotic bacterial strains cultured from healthy donors.</title>
        <authorList>
            <person name="Lin H."/>
            <person name="Littmann E."/>
            <person name="Kohout C."/>
            <person name="Pamer E.G."/>
        </authorList>
    </citation>
    <scope>NUCLEOTIDE SEQUENCE</scope>
    <source>
        <strain evidence="3">DFI.5.2</strain>
    </source>
</reference>
<evidence type="ECO:0000259" key="1">
    <source>
        <dbReference type="Pfam" id="PF01458"/>
    </source>
</evidence>
<evidence type="ECO:0000313" key="2">
    <source>
        <dbReference type="EMBL" id="BCL57348.1"/>
    </source>
</evidence>
<reference evidence="7" key="3">
    <citation type="submission" date="2020-09" db="EMBL/GenBank/DDBJ databases">
        <title>Complete genome sequencing of Faecalibacillus intestinalis strain 14EGH31.</title>
        <authorList>
            <person name="Sakamoto M."/>
            <person name="Murakami T."/>
            <person name="Mori H."/>
        </authorList>
    </citation>
    <scope>NUCLEOTIDE SEQUENCE [LARGE SCALE GENOMIC DNA]</scope>
    <source>
        <strain evidence="7">14EGH31</strain>
    </source>
</reference>
<feature type="domain" description="SUF system FeS cluster assembly SufBD core" evidence="1">
    <location>
        <begin position="56"/>
        <end position="271"/>
    </location>
</feature>
<sequence>MSRLVDIDNYLVLENGTIKETSFKQDIQIQNQTLMINEDAKVQIIYKTTEEGTYQFNIEIKDRLHVDLVEMYEASKSCSYTKNIKINESSEVLRYVEKNSHQNIQLDLDENVDVYKYARVSCAYVELTDYTTLSKIKYRLLEEEASVKLRLASLSKEKENKHYEMTLEHLAPHTYGDMDNYGIVKSKASLIIDGVGRIYKGMSGSDTHQTNKIIVFDEGCKAQANPYLYIDEYDVKASHGASVGKIDEDHLYYLMSRGLSKQDAMHLVTYGYFLPVLEFISVESLKERFSDVLKEKVGL</sequence>